<evidence type="ECO:0000259" key="1">
    <source>
        <dbReference type="Pfam" id="PF13577"/>
    </source>
</evidence>
<gene>
    <name evidence="2" type="ORF">E4099_32230</name>
</gene>
<dbReference type="AlphaFoldDB" id="A0A4Z0FNR7"/>
<accession>A0A4Z0FNR7</accession>
<feature type="domain" description="SnoaL-like" evidence="1">
    <location>
        <begin position="20"/>
        <end position="143"/>
    </location>
</feature>
<dbReference type="SUPFAM" id="SSF54427">
    <property type="entry name" value="NTF2-like"/>
    <property type="match status" value="1"/>
</dbReference>
<dbReference type="InterPro" id="IPR032710">
    <property type="entry name" value="NTF2-like_dom_sf"/>
</dbReference>
<sequence length="161" mass="18602">MTTPHDEAGFETLHHQLRLLNDRLELTQLCDRYILHLDKDRAHDSWLETIFTEDAHLTFPFGEFMGIEGLAAFQRMARTNFARTHHISANHTVDLDGDHARVHAHLMAHHVPRADEPAGHFDIGGHFEARARRTPNGWRIHRFVFDLVWQSGQPPLANTDH</sequence>
<dbReference type="OrthoDB" id="2599042at2"/>
<keyword evidence="3" id="KW-1185">Reference proteome</keyword>
<dbReference type="Gene3D" id="3.10.450.50">
    <property type="match status" value="1"/>
</dbReference>
<proteinExistence type="predicted"/>
<name>A0A4Z0FNR7_9ACTN</name>
<dbReference type="RefSeq" id="WP_135342618.1">
    <property type="nucleotide sequence ID" value="NZ_JBHLTX010000014.1"/>
</dbReference>
<protein>
    <submittedName>
        <fullName evidence="2">Nuclear transport factor 2 family protein</fullName>
    </submittedName>
</protein>
<organism evidence="2 3">
    <name type="scientific">Streptomyces palmae</name>
    <dbReference type="NCBI Taxonomy" id="1701085"/>
    <lineage>
        <taxon>Bacteria</taxon>
        <taxon>Bacillati</taxon>
        <taxon>Actinomycetota</taxon>
        <taxon>Actinomycetes</taxon>
        <taxon>Kitasatosporales</taxon>
        <taxon>Streptomycetaceae</taxon>
        <taxon>Streptomyces</taxon>
    </lineage>
</organism>
<dbReference type="InterPro" id="IPR037401">
    <property type="entry name" value="SnoaL-like"/>
</dbReference>
<dbReference type="Proteomes" id="UP000297948">
    <property type="component" value="Unassembled WGS sequence"/>
</dbReference>
<dbReference type="EMBL" id="SRID01000708">
    <property type="protein sequence ID" value="TGA83314.1"/>
    <property type="molecule type" value="Genomic_DNA"/>
</dbReference>
<evidence type="ECO:0000313" key="2">
    <source>
        <dbReference type="EMBL" id="TGA83314.1"/>
    </source>
</evidence>
<comment type="caution">
    <text evidence="2">The sequence shown here is derived from an EMBL/GenBank/DDBJ whole genome shotgun (WGS) entry which is preliminary data.</text>
</comment>
<dbReference type="CDD" id="cd00531">
    <property type="entry name" value="NTF2_like"/>
    <property type="match status" value="1"/>
</dbReference>
<evidence type="ECO:0000313" key="3">
    <source>
        <dbReference type="Proteomes" id="UP000297948"/>
    </source>
</evidence>
<dbReference type="Pfam" id="PF13577">
    <property type="entry name" value="SnoaL_4"/>
    <property type="match status" value="1"/>
</dbReference>
<reference evidence="2 3" key="1">
    <citation type="submission" date="2019-03" db="EMBL/GenBank/DDBJ databases">
        <authorList>
            <person name="Gonzalez-Pimentel J.L."/>
        </authorList>
    </citation>
    <scope>NUCLEOTIDE SEQUENCE [LARGE SCALE GENOMIC DNA]</scope>
    <source>
        <strain evidence="2 3">JCM 31289</strain>
    </source>
</reference>